<keyword evidence="2" id="KW-1185">Reference proteome</keyword>
<evidence type="ECO:0000313" key="1">
    <source>
        <dbReference type="EMBL" id="OLY80732.1"/>
    </source>
</evidence>
<dbReference type="EMBL" id="LSSL01003192">
    <property type="protein sequence ID" value="OLY80732.1"/>
    <property type="molecule type" value="Genomic_DNA"/>
</dbReference>
<dbReference type="AlphaFoldDB" id="A0A1R0GV05"/>
<protein>
    <submittedName>
        <fullName evidence="1">Uncharacterized protein</fullName>
    </submittedName>
</protein>
<accession>A0A1R0GV05</accession>
<comment type="caution">
    <text evidence="1">The sequence shown here is derived from an EMBL/GenBank/DDBJ whole genome shotgun (WGS) entry which is preliminary data.</text>
</comment>
<evidence type="ECO:0000313" key="2">
    <source>
        <dbReference type="Proteomes" id="UP000187455"/>
    </source>
</evidence>
<name>A0A1R0GV05_9FUNG</name>
<gene>
    <name evidence="1" type="ORF">AYI68_g5167</name>
</gene>
<sequence length="94" mass="11056">MKGWTYDKKVYTSDGRVEFIPAVKNTNLDFYGHIKRIIEEVETLQSFFSMLLCYRRNEIRMHLYGDPNMSYASLGNSIKELAGSFDKLQIDNEY</sequence>
<reference evidence="1 2" key="1">
    <citation type="journal article" date="2016" name="Mol. Biol. Evol.">
        <title>Genome-Wide Survey of Gut Fungi (Harpellales) Reveals the First Horizontally Transferred Ubiquitin Gene from a Mosquito Host.</title>
        <authorList>
            <person name="Wang Y."/>
            <person name="White M.M."/>
            <person name="Kvist S."/>
            <person name="Moncalvo J.M."/>
        </authorList>
    </citation>
    <scope>NUCLEOTIDE SEQUENCE [LARGE SCALE GENOMIC DNA]</scope>
    <source>
        <strain evidence="1 2">ALG-7-W6</strain>
    </source>
</reference>
<dbReference type="Proteomes" id="UP000187455">
    <property type="component" value="Unassembled WGS sequence"/>
</dbReference>
<organism evidence="1 2">
    <name type="scientific">Smittium mucronatum</name>
    <dbReference type="NCBI Taxonomy" id="133383"/>
    <lineage>
        <taxon>Eukaryota</taxon>
        <taxon>Fungi</taxon>
        <taxon>Fungi incertae sedis</taxon>
        <taxon>Zoopagomycota</taxon>
        <taxon>Kickxellomycotina</taxon>
        <taxon>Harpellomycetes</taxon>
        <taxon>Harpellales</taxon>
        <taxon>Legeriomycetaceae</taxon>
        <taxon>Smittium</taxon>
    </lineage>
</organism>
<proteinExistence type="predicted"/>